<feature type="region of interest" description="Disordered" evidence="1">
    <location>
        <begin position="16"/>
        <end position="47"/>
    </location>
</feature>
<dbReference type="Proteomes" id="UP000638043">
    <property type="component" value="Unassembled WGS sequence"/>
</dbReference>
<accession>A0ABQ2N3Y2</accession>
<feature type="compositionally biased region" description="Basic and acidic residues" evidence="1">
    <location>
        <begin position="30"/>
        <end position="40"/>
    </location>
</feature>
<protein>
    <submittedName>
        <fullName evidence="2">Uncharacterized protein</fullName>
    </submittedName>
</protein>
<evidence type="ECO:0000313" key="2">
    <source>
        <dbReference type="EMBL" id="GGO66082.1"/>
    </source>
</evidence>
<feature type="compositionally biased region" description="Acidic residues" evidence="1">
    <location>
        <begin position="19"/>
        <end position="29"/>
    </location>
</feature>
<sequence>MLRELFVVVCVTHDRLGDEGDDEDGEEDQAEARVPDETAHAHHPISGRTIMIASPTQMMLIQDQKAKRIAPLEPSLFDMTCPFYARTARSDRAPAKLLLARDGEDPVARGHGSR</sequence>
<evidence type="ECO:0000313" key="3">
    <source>
        <dbReference type="Proteomes" id="UP000638043"/>
    </source>
</evidence>
<gene>
    <name evidence="2" type="ORF">GCM10010910_24720</name>
</gene>
<dbReference type="EMBL" id="BMMQ01000008">
    <property type="protein sequence ID" value="GGO66082.1"/>
    <property type="molecule type" value="Genomic_DNA"/>
</dbReference>
<name>A0ABQ2N3Y2_9MICO</name>
<proteinExistence type="predicted"/>
<reference evidence="3" key="1">
    <citation type="journal article" date="2019" name="Int. J. Syst. Evol. Microbiol.">
        <title>The Global Catalogue of Microorganisms (GCM) 10K type strain sequencing project: providing services to taxonomists for standard genome sequencing and annotation.</title>
        <authorList>
            <consortium name="The Broad Institute Genomics Platform"/>
            <consortium name="The Broad Institute Genome Sequencing Center for Infectious Disease"/>
            <person name="Wu L."/>
            <person name="Ma J."/>
        </authorList>
    </citation>
    <scope>NUCLEOTIDE SEQUENCE [LARGE SCALE GENOMIC DNA]</scope>
    <source>
        <strain evidence="3">CGMCC 4.7181</strain>
    </source>
</reference>
<organism evidence="2 3">
    <name type="scientific">Microbacterium nanhaiense</name>
    <dbReference type="NCBI Taxonomy" id="1301026"/>
    <lineage>
        <taxon>Bacteria</taxon>
        <taxon>Bacillati</taxon>
        <taxon>Actinomycetota</taxon>
        <taxon>Actinomycetes</taxon>
        <taxon>Micrococcales</taxon>
        <taxon>Microbacteriaceae</taxon>
        <taxon>Microbacterium</taxon>
    </lineage>
</organism>
<keyword evidence="3" id="KW-1185">Reference proteome</keyword>
<comment type="caution">
    <text evidence="2">The sequence shown here is derived from an EMBL/GenBank/DDBJ whole genome shotgun (WGS) entry which is preliminary data.</text>
</comment>
<evidence type="ECO:0000256" key="1">
    <source>
        <dbReference type="SAM" id="MobiDB-lite"/>
    </source>
</evidence>